<dbReference type="InterPro" id="IPR016039">
    <property type="entry name" value="Thiolase-like"/>
</dbReference>
<dbReference type="eggNOG" id="COG3424">
    <property type="taxonomic scope" value="Bacteria"/>
</dbReference>
<reference evidence="7 8" key="2">
    <citation type="journal article" date="2011" name="Stand. Genomic Sci.">
        <title>Complete genome sequence of Isosphaera pallida type strain (IS1B).</title>
        <authorList>
            <consortium name="US DOE Joint Genome Institute (JGI-PGF)"/>
            <person name="Goker M."/>
            <person name="Cleland D."/>
            <person name="Saunders E."/>
            <person name="Lapidus A."/>
            <person name="Nolan M."/>
            <person name="Lucas S."/>
            <person name="Hammon N."/>
            <person name="Deshpande S."/>
            <person name="Cheng J.F."/>
            <person name="Tapia R."/>
            <person name="Han C."/>
            <person name="Goodwin L."/>
            <person name="Pitluck S."/>
            <person name="Liolios K."/>
            <person name="Pagani I."/>
            <person name="Ivanova N."/>
            <person name="Mavromatis K."/>
            <person name="Pati A."/>
            <person name="Chen A."/>
            <person name="Palaniappan K."/>
            <person name="Land M."/>
            <person name="Hauser L."/>
            <person name="Chang Y.J."/>
            <person name="Jeffries C.D."/>
            <person name="Detter J.C."/>
            <person name="Beck B."/>
            <person name="Woyke T."/>
            <person name="Bristow J."/>
            <person name="Eisen J.A."/>
            <person name="Markowitz V."/>
            <person name="Hugenholtz P."/>
            <person name="Kyrpides N.C."/>
            <person name="Klenk H.P."/>
        </authorList>
    </citation>
    <scope>NUCLEOTIDE SEQUENCE [LARGE SCALE GENOMIC DNA]</scope>
    <source>
        <strain evidence="8">ATCC 43644 / DSM 9630 / IS1B</strain>
    </source>
</reference>
<keyword evidence="8" id="KW-1185">Reference proteome</keyword>
<comment type="similarity">
    <text evidence="1">Belongs to the thiolase-like superfamily. Chalcone/stilbene synthases family.</text>
</comment>
<evidence type="ECO:0000313" key="7">
    <source>
        <dbReference type="EMBL" id="ADV63719.1"/>
    </source>
</evidence>
<dbReference type="KEGG" id="ipa:Isop_3155"/>
<dbReference type="InterPro" id="IPR011141">
    <property type="entry name" value="Polyketide_synthase_type-III"/>
</dbReference>
<evidence type="ECO:0000259" key="6">
    <source>
        <dbReference type="Pfam" id="PF02797"/>
    </source>
</evidence>
<dbReference type="Pfam" id="PF00195">
    <property type="entry name" value="Chal_sti_synt_N"/>
    <property type="match status" value="1"/>
</dbReference>
<dbReference type="GO" id="GO:0016210">
    <property type="term" value="F:naringenin-chalcone synthase activity"/>
    <property type="evidence" value="ECO:0007669"/>
    <property type="project" value="UniProtKB-EC"/>
</dbReference>
<protein>
    <submittedName>
        <fullName evidence="7">Naringenin-chalcone synthase</fullName>
        <ecNumber evidence="7">2.3.1.74</ecNumber>
    </submittedName>
</protein>
<organism evidence="7 8">
    <name type="scientific">Isosphaera pallida (strain ATCC 43644 / DSM 9630 / IS1B)</name>
    <dbReference type="NCBI Taxonomy" id="575540"/>
    <lineage>
        <taxon>Bacteria</taxon>
        <taxon>Pseudomonadati</taxon>
        <taxon>Planctomycetota</taxon>
        <taxon>Planctomycetia</taxon>
        <taxon>Isosphaerales</taxon>
        <taxon>Isosphaeraceae</taxon>
        <taxon>Isosphaera</taxon>
    </lineage>
</organism>
<dbReference type="InterPro" id="IPR012328">
    <property type="entry name" value="Chalcone/stilbene_synt_C"/>
</dbReference>
<reference key="1">
    <citation type="submission" date="2010-11" db="EMBL/GenBank/DDBJ databases">
        <title>The complete sequence of chromosome of Isophaera pallida ATCC 43644.</title>
        <authorList>
            <consortium name="US DOE Joint Genome Institute (JGI-PGF)"/>
            <person name="Lucas S."/>
            <person name="Copeland A."/>
            <person name="Lapidus A."/>
            <person name="Bruce D."/>
            <person name="Goodwin L."/>
            <person name="Pitluck S."/>
            <person name="Kyrpides N."/>
            <person name="Mavromatis K."/>
            <person name="Pagani I."/>
            <person name="Ivanova N."/>
            <person name="Saunders E."/>
            <person name="Brettin T."/>
            <person name="Detter J.C."/>
            <person name="Han C."/>
            <person name="Tapia R."/>
            <person name="Land M."/>
            <person name="Hauser L."/>
            <person name="Markowitz V."/>
            <person name="Cheng J.-F."/>
            <person name="Hugenholtz P."/>
            <person name="Woyke T."/>
            <person name="Wu D."/>
            <person name="Eisen J.A."/>
        </authorList>
    </citation>
    <scope>NUCLEOTIDE SEQUENCE</scope>
    <source>
        <strain>ATCC 43644</strain>
    </source>
</reference>
<dbReference type="PIRSF" id="PIRSF000451">
    <property type="entry name" value="PKS_III"/>
    <property type="match status" value="1"/>
</dbReference>
<dbReference type="RefSeq" id="WP_013566007.1">
    <property type="nucleotide sequence ID" value="NC_014962.1"/>
</dbReference>
<dbReference type="AlphaFoldDB" id="E8R3Y9"/>
<feature type="region of interest" description="Disordered" evidence="4">
    <location>
        <begin position="1"/>
        <end position="36"/>
    </location>
</feature>
<dbReference type="GO" id="GO:0030639">
    <property type="term" value="P:polyketide biosynthetic process"/>
    <property type="evidence" value="ECO:0007669"/>
    <property type="project" value="TreeGrafter"/>
</dbReference>
<sequence>MNAPSCHVSRQGTEPLESASDAPTAPPPGGMGFVIEGLGTALPQGRLEQAQTARALARISGSDPAKYAALFRRANIQARHFALPPDVLSDLVEGTTHTDSPFVPRPGSDQDGPSTGQRMKAYSQFAPELALRAARIALEEAGVAPETVAHLITVSCTGFAAPGVDLALIEGLNLPRQVQRLHVGFMGCHGAVNALRTARGLAAVEEDPQARLLTVAVELCSIHFRSRPDPRSVVANALFADGAAAVVGRGERHATAASLPTGSGYRVVDGGAMLFPGTAEAMTWTIGDHGYEMTLDPRVPEWIGAHLRPWLEPWLARRGLGLESIGSWAVHPGGPRVLDATAEALGLPSEALAVSRQTLAELGNLSSPTILFLLERLRRRSAPRPVLALGFGPGLAAEVLLLE</sequence>
<dbReference type="Proteomes" id="UP000008631">
    <property type="component" value="Chromosome"/>
</dbReference>
<proteinExistence type="inferred from homology"/>
<evidence type="ECO:0000259" key="5">
    <source>
        <dbReference type="Pfam" id="PF00195"/>
    </source>
</evidence>
<dbReference type="Pfam" id="PF02797">
    <property type="entry name" value="Chal_sti_synt_C"/>
    <property type="match status" value="1"/>
</dbReference>
<dbReference type="PANTHER" id="PTHR11877">
    <property type="entry name" value="HYDROXYMETHYLGLUTARYL-COA SYNTHASE"/>
    <property type="match status" value="1"/>
</dbReference>
<keyword evidence="2 7" id="KW-0808">Transferase</keyword>
<feature type="domain" description="Chalcone/stilbene synthase N-terminal" evidence="5">
    <location>
        <begin position="37"/>
        <end position="247"/>
    </location>
</feature>
<keyword evidence="7" id="KW-0012">Acyltransferase</keyword>
<evidence type="ECO:0000256" key="4">
    <source>
        <dbReference type="SAM" id="MobiDB-lite"/>
    </source>
</evidence>
<evidence type="ECO:0000256" key="3">
    <source>
        <dbReference type="PIRSR" id="PIRSR000451-1"/>
    </source>
</evidence>
<feature type="active site" description="Acyl-thioester intermediate" evidence="3">
    <location>
        <position position="188"/>
    </location>
</feature>
<gene>
    <name evidence="7" type="ordered locus">Isop_3155</name>
</gene>
<feature type="domain" description="Chalcone/stilbene synthase C-terminal" evidence="6">
    <location>
        <begin position="274"/>
        <end position="402"/>
    </location>
</feature>
<evidence type="ECO:0000256" key="1">
    <source>
        <dbReference type="ARBA" id="ARBA00005531"/>
    </source>
</evidence>
<dbReference type="EC" id="2.3.1.74" evidence="7"/>
<dbReference type="HOGENOM" id="CLU_034992_0_2_0"/>
<dbReference type="EMBL" id="CP002353">
    <property type="protein sequence ID" value="ADV63719.1"/>
    <property type="molecule type" value="Genomic_DNA"/>
</dbReference>
<dbReference type="PANTHER" id="PTHR11877:SF46">
    <property type="entry name" value="TYPE III POLYKETIDE SYNTHASE A"/>
    <property type="match status" value="1"/>
</dbReference>
<dbReference type="STRING" id="575540.Isop_3155"/>
<name>E8R3Y9_ISOPI</name>
<evidence type="ECO:0000313" key="8">
    <source>
        <dbReference type="Proteomes" id="UP000008631"/>
    </source>
</evidence>
<dbReference type="Gene3D" id="3.40.47.10">
    <property type="match status" value="2"/>
</dbReference>
<dbReference type="SUPFAM" id="SSF53901">
    <property type="entry name" value="Thiolase-like"/>
    <property type="match status" value="1"/>
</dbReference>
<dbReference type="InParanoid" id="E8R3Y9"/>
<accession>E8R3Y9</accession>
<evidence type="ECO:0000256" key="2">
    <source>
        <dbReference type="ARBA" id="ARBA00022679"/>
    </source>
</evidence>
<feature type="region of interest" description="Disordered" evidence="4">
    <location>
        <begin position="92"/>
        <end position="117"/>
    </location>
</feature>
<dbReference type="InterPro" id="IPR001099">
    <property type="entry name" value="Chalcone/stilbene_synt_N"/>
</dbReference>
<dbReference type="CDD" id="cd00831">
    <property type="entry name" value="CHS_like"/>
    <property type="match status" value="1"/>
</dbReference>